<dbReference type="Pfam" id="PF12771">
    <property type="entry name" value="SusD-like_2"/>
    <property type="match status" value="1"/>
</dbReference>
<sequence>MCFIAIIASSSCKKIDDLQQNPAAIYEPNPQLILTGILLDMRESPWGGDQINNQFMVINESYYGNQAYTWGALSFSGFDQLRNIQQLEIEAQKKADEGKPYIALAQFFKAYFAITMTERFGDIPLLQAMKGRSDGIFQPEYDSQKDVYKQCLQWLEDANTALTPLVAANATVNGDFYYSGKLNKWQRLINAYRLRVLISLSKRADDTPELNIKQQFADITNNLTKYPLLTSNADNFQLVYNSTTRDNNYPLWPADGVVIKSDLRNNLGDTYVKIMTGTQDPRLFVVANPTDSAKATGDVNYAKKFTSFRGGKTGELQTTLKDQAVAGKLSTINFDYWMSSPSGIPFIMFGAYETEFSIAEAINRGWINGDAADHFKKGITSSMKFYGIGDDAISDYFKVPGNEYLGNTVAGLEQILKQKYAAFFQNSGRQAFYSNRRTGVPKFDIGPANGNNNQIPVRWAYPTTEYSTNESNLKASLKRQYNGSDTRNDIMWLIK</sequence>
<dbReference type="EMBL" id="CP024091">
    <property type="protein sequence ID" value="ATP57115.1"/>
    <property type="molecule type" value="Genomic_DNA"/>
</dbReference>
<dbReference type="AlphaFoldDB" id="A0A2D1U693"/>
<dbReference type="KEGG" id="pgs:CPT03_11835"/>
<dbReference type="Gene3D" id="1.25.40.390">
    <property type="match status" value="1"/>
</dbReference>
<organism evidence="1 2">
    <name type="scientific">Pedobacter ginsengisoli</name>
    <dbReference type="NCBI Taxonomy" id="363852"/>
    <lineage>
        <taxon>Bacteria</taxon>
        <taxon>Pseudomonadati</taxon>
        <taxon>Bacteroidota</taxon>
        <taxon>Sphingobacteriia</taxon>
        <taxon>Sphingobacteriales</taxon>
        <taxon>Sphingobacteriaceae</taxon>
        <taxon>Pedobacter</taxon>
    </lineage>
</organism>
<evidence type="ECO:0000313" key="2">
    <source>
        <dbReference type="Proteomes" id="UP000223749"/>
    </source>
</evidence>
<keyword evidence="1" id="KW-0449">Lipoprotein</keyword>
<gene>
    <name evidence="1" type="ORF">CPT03_11835</name>
</gene>
<dbReference type="InterPro" id="IPR011990">
    <property type="entry name" value="TPR-like_helical_dom_sf"/>
</dbReference>
<reference evidence="1 2" key="1">
    <citation type="submission" date="2017-10" db="EMBL/GenBank/DDBJ databases">
        <title>Whole genome of Pedobacter ginsengisoli T01R-27 isolated from tomato rhizosphere.</title>
        <authorList>
            <person name="Weon H.-Y."/>
            <person name="Lee S.A."/>
            <person name="Sang M.K."/>
            <person name="Song J."/>
        </authorList>
    </citation>
    <scope>NUCLEOTIDE SEQUENCE [LARGE SCALE GENOMIC DNA]</scope>
    <source>
        <strain evidence="1 2">T01R-27</strain>
    </source>
</reference>
<dbReference type="SUPFAM" id="SSF48452">
    <property type="entry name" value="TPR-like"/>
    <property type="match status" value="1"/>
</dbReference>
<evidence type="ECO:0000313" key="1">
    <source>
        <dbReference type="EMBL" id="ATP57115.1"/>
    </source>
</evidence>
<proteinExistence type="predicted"/>
<accession>A0A2D1U693</accession>
<dbReference type="OrthoDB" id="9766256at2"/>
<dbReference type="InterPro" id="IPR041662">
    <property type="entry name" value="SusD-like_2"/>
</dbReference>
<name>A0A2D1U693_9SPHI</name>
<dbReference type="Proteomes" id="UP000223749">
    <property type="component" value="Chromosome"/>
</dbReference>
<keyword evidence="2" id="KW-1185">Reference proteome</keyword>
<protein>
    <submittedName>
        <fullName evidence="1">SusD/RagB family nutrient-binding outer membrane lipoprotein</fullName>
    </submittedName>
</protein>